<accession>A0A835H2V6</accession>
<dbReference type="GO" id="GO:0008137">
    <property type="term" value="F:NADH dehydrogenase (ubiquinone) activity"/>
    <property type="evidence" value="ECO:0007669"/>
    <property type="project" value="UniProtKB-EC"/>
</dbReference>
<evidence type="ECO:0000256" key="5">
    <source>
        <dbReference type="ARBA" id="ARBA00023075"/>
    </source>
</evidence>
<keyword evidence="5" id="KW-0830">Ubiquinone</keyword>
<gene>
    <name evidence="8" type="ORF">IFM89_004630</name>
</gene>
<sequence>MSSHGPVPPPTFLCVGVIYDRHKTGLARYYGGSVSTMRISLPYPSFPLANMSSPGTSSFIGEFLILVGASQRNSLVATLAALGMILERVECSSIRATFALGALMELTSKHLRLWGCSAPGVGVHFIFWRWDREKERTGDHAWHFRPRPEGRLNERLMNAAGRMSQ</sequence>
<dbReference type="GO" id="GO:0048039">
    <property type="term" value="F:ubiquinone binding"/>
    <property type="evidence" value="ECO:0007669"/>
    <property type="project" value="TreeGrafter"/>
</dbReference>
<proteinExistence type="predicted"/>
<dbReference type="AlphaFoldDB" id="A0A835H2V6"/>
<dbReference type="GO" id="GO:0009536">
    <property type="term" value="C:plastid"/>
    <property type="evidence" value="ECO:0007669"/>
    <property type="project" value="UniProtKB-ARBA"/>
</dbReference>
<evidence type="ECO:0000256" key="2">
    <source>
        <dbReference type="ARBA" id="ARBA00021006"/>
    </source>
</evidence>
<evidence type="ECO:0000256" key="1">
    <source>
        <dbReference type="ARBA" id="ARBA00012944"/>
    </source>
</evidence>
<name>A0A835H2V6_9MAGN</name>
<dbReference type="PANTHER" id="PTHR43507">
    <property type="entry name" value="NADH-UBIQUINONE OXIDOREDUCTASE CHAIN 4"/>
    <property type="match status" value="1"/>
</dbReference>
<keyword evidence="4" id="KW-0520">NAD</keyword>
<evidence type="ECO:0000256" key="4">
    <source>
        <dbReference type="ARBA" id="ARBA00023027"/>
    </source>
</evidence>
<evidence type="ECO:0000313" key="9">
    <source>
        <dbReference type="Proteomes" id="UP000631114"/>
    </source>
</evidence>
<dbReference type="Pfam" id="PF00361">
    <property type="entry name" value="Proton_antipo_M"/>
    <property type="match status" value="1"/>
</dbReference>
<dbReference type="Proteomes" id="UP000631114">
    <property type="component" value="Unassembled WGS sequence"/>
</dbReference>
<evidence type="ECO:0000256" key="3">
    <source>
        <dbReference type="ARBA" id="ARBA00022967"/>
    </source>
</evidence>
<evidence type="ECO:0000256" key="6">
    <source>
        <dbReference type="ARBA" id="ARBA00031025"/>
    </source>
</evidence>
<organism evidence="8 9">
    <name type="scientific">Coptis chinensis</name>
    <dbReference type="NCBI Taxonomy" id="261450"/>
    <lineage>
        <taxon>Eukaryota</taxon>
        <taxon>Viridiplantae</taxon>
        <taxon>Streptophyta</taxon>
        <taxon>Embryophyta</taxon>
        <taxon>Tracheophyta</taxon>
        <taxon>Spermatophyta</taxon>
        <taxon>Magnoliopsida</taxon>
        <taxon>Ranunculales</taxon>
        <taxon>Ranunculaceae</taxon>
        <taxon>Coptidoideae</taxon>
        <taxon>Coptis</taxon>
    </lineage>
</organism>
<dbReference type="GO" id="GO:0042773">
    <property type="term" value="P:ATP synthesis coupled electron transport"/>
    <property type="evidence" value="ECO:0007669"/>
    <property type="project" value="InterPro"/>
</dbReference>
<dbReference type="InterPro" id="IPR001750">
    <property type="entry name" value="ND/Mrp_TM"/>
</dbReference>
<protein>
    <recommendedName>
        <fullName evidence="2">NADH-ubiquinone oxidoreductase chain 4</fullName>
        <ecNumber evidence="1">7.1.1.2</ecNumber>
    </recommendedName>
    <alternativeName>
        <fullName evidence="6">NADH dehydrogenase subunit 4</fullName>
    </alternativeName>
</protein>
<dbReference type="PANTHER" id="PTHR43507:SF1">
    <property type="entry name" value="NADH-UBIQUINONE OXIDOREDUCTASE CHAIN 4"/>
    <property type="match status" value="1"/>
</dbReference>
<dbReference type="OrthoDB" id="564260at2759"/>
<dbReference type="InterPro" id="IPR003918">
    <property type="entry name" value="NADH_UbQ_OxRdtase"/>
</dbReference>
<dbReference type="GO" id="GO:0003954">
    <property type="term" value="F:NADH dehydrogenase activity"/>
    <property type="evidence" value="ECO:0007669"/>
    <property type="project" value="TreeGrafter"/>
</dbReference>
<comment type="caution">
    <text evidence="8">The sequence shown here is derived from an EMBL/GenBank/DDBJ whole genome shotgun (WGS) entry which is preliminary data.</text>
</comment>
<evidence type="ECO:0000259" key="7">
    <source>
        <dbReference type="Pfam" id="PF00361"/>
    </source>
</evidence>
<reference evidence="8 9" key="1">
    <citation type="submission" date="2020-10" db="EMBL/GenBank/DDBJ databases">
        <title>The Coptis chinensis genome and diversification of protoberbering-type alkaloids.</title>
        <authorList>
            <person name="Wang B."/>
            <person name="Shu S."/>
            <person name="Song C."/>
            <person name="Liu Y."/>
        </authorList>
    </citation>
    <scope>NUCLEOTIDE SEQUENCE [LARGE SCALE GENOMIC DNA]</scope>
    <source>
        <strain evidence="8">HL-2020</strain>
        <tissue evidence="8">Leaf</tissue>
    </source>
</reference>
<dbReference type="EC" id="7.1.1.2" evidence="1"/>
<keyword evidence="3" id="KW-1278">Translocase</keyword>
<dbReference type="EMBL" id="JADFTS010000008">
    <property type="protein sequence ID" value="KAF9591576.1"/>
    <property type="molecule type" value="Genomic_DNA"/>
</dbReference>
<dbReference type="GO" id="GO:0015990">
    <property type="term" value="P:electron transport coupled proton transport"/>
    <property type="evidence" value="ECO:0007669"/>
    <property type="project" value="TreeGrafter"/>
</dbReference>
<keyword evidence="9" id="KW-1185">Reference proteome</keyword>
<feature type="domain" description="NADH:quinone oxidoreductase/Mrp antiporter transmembrane" evidence="7">
    <location>
        <begin position="3"/>
        <end position="80"/>
    </location>
</feature>
<evidence type="ECO:0000313" key="8">
    <source>
        <dbReference type="EMBL" id="KAF9591576.1"/>
    </source>
</evidence>